<protein>
    <submittedName>
        <fullName evidence="5">Beta-ketoacyl-acyl-carrier-protein synthase III</fullName>
    </submittedName>
</protein>
<dbReference type="CDD" id="cd00830">
    <property type="entry name" value="KAS_III"/>
    <property type="match status" value="1"/>
</dbReference>
<dbReference type="GO" id="GO:0044550">
    <property type="term" value="P:secondary metabolite biosynthetic process"/>
    <property type="evidence" value="ECO:0007669"/>
    <property type="project" value="TreeGrafter"/>
</dbReference>
<dbReference type="SUPFAM" id="SSF53901">
    <property type="entry name" value="Thiolase-like"/>
    <property type="match status" value="1"/>
</dbReference>
<feature type="domain" description="Beta-ketoacyl-[acyl-carrier-protein] synthase III C-terminal" evidence="3">
    <location>
        <begin position="241"/>
        <end position="329"/>
    </location>
</feature>
<evidence type="ECO:0000256" key="1">
    <source>
        <dbReference type="ARBA" id="ARBA00022679"/>
    </source>
</evidence>
<evidence type="ECO:0000259" key="4">
    <source>
        <dbReference type="Pfam" id="PF08545"/>
    </source>
</evidence>
<dbReference type="Pfam" id="PF08545">
    <property type="entry name" value="ACP_syn_III"/>
    <property type="match status" value="1"/>
</dbReference>
<dbReference type="RefSeq" id="WP_090749071.1">
    <property type="nucleotide sequence ID" value="NZ_CZQA01000009.1"/>
</dbReference>
<dbReference type="Pfam" id="PF08541">
    <property type="entry name" value="ACP_syn_III_C"/>
    <property type="match status" value="1"/>
</dbReference>
<keyword evidence="1" id="KW-0808">Transferase</keyword>
<dbReference type="AlphaFoldDB" id="A0A0S4LG10"/>
<dbReference type="Proteomes" id="UP000199032">
    <property type="component" value="Unassembled WGS sequence"/>
</dbReference>
<evidence type="ECO:0000313" key="5">
    <source>
        <dbReference type="EMBL" id="CUS36513.1"/>
    </source>
</evidence>
<dbReference type="GO" id="GO:0004315">
    <property type="term" value="F:3-oxoacyl-[acyl-carrier-protein] synthase activity"/>
    <property type="evidence" value="ECO:0007669"/>
    <property type="project" value="InterPro"/>
</dbReference>
<evidence type="ECO:0000313" key="6">
    <source>
        <dbReference type="Proteomes" id="UP000199032"/>
    </source>
</evidence>
<organism evidence="5 6">
    <name type="scientific">Candidatus Nitrospira nitrosa</name>
    <dbReference type="NCBI Taxonomy" id="1742972"/>
    <lineage>
        <taxon>Bacteria</taxon>
        <taxon>Pseudomonadati</taxon>
        <taxon>Nitrospirota</taxon>
        <taxon>Nitrospiria</taxon>
        <taxon>Nitrospirales</taxon>
        <taxon>Nitrospiraceae</taxon>
        <taxon>Nitrospira</taxon>
    </lineage>
</organism>
<keyword evidence="6" id="KW-1185">Reference proteome</keyword>
<dbReference type="PANTHER" id="PTHR34069:SF2">
    <property type="entry name" value="BETA-KETOACYL-[ACYL-CARRIER-PROTEIN] SYNTHASE III"/>
    <property type="match status" value="1"/>
</dbReference>
<accession>A0A0S4LG10</accession>
<name>A0A0S4LG10_9BACT</name>
<proteinExistence type="predicted"/>
<dbReference type="GO" id="GO:0006633">
    <property type="term" value="P:fatty acid biosynthetic process"/>
    <property type="evidence" value="ECO:0007669"/>
    <property type="project" value="InterPro"/>
</dbReference>
<feature type="domain" description="Beta-ketoacyl-[acyl-carrier-protein] synthase III N-terminal" evidence="4">
    <location>
        <begin position="114"/>
        <end position="192"/>
    </location>
</feature>
<gene>
    <name evidence="5" type="ORF">COMA1_30095</name>
</gene>
<dbReference type="PANTHER" id="PTHR34069">
    <property type="entry name" value="3-OXOACYL-[ACYL-CARRIER-PROTEIN] SYNTHASE 3"/>
    <property type="match status" value="1"/>
</dbReference>
<dbReference type="InterPro" id="IPR013747">
    <property type="entry name" value="ACP_syn_III_C"/>
</dbReference>
<evidence type="ECO:0000256" key="2">
    <source>
        <dbReference type="ARBA" id="ARBA00023315"/>
    </source>
</evidence>
<keyword evidence="2" id="KW-0012">Acyltransferase</keyword>
<dbReference type="InterPro" id="IPR013751">
    <property type="entry name" value="ACP_syn_III_N"/>
</dbReference>
<dbReference type="Gene3D" id="3.40.47.10">
    <property type="match status" value="1"/>
</dbReference>
<dbReference type="OrthoDB" id="9815506at2"/>
<dbReference type="InterPro" id="IPR016039">
    <property type="entry name" value="Thiolase-like"/>
</dbReference>
<sequence>MAVVKTTGARIAGICTCVPSRRFDNVRDSSAFTEEEVRKVTGMAGVSSRHIAGETICSSDLCIAAAQRLLDRLRWHPGSIDAVIMVTQTPDYFLPSTACVIHHRLNLADHCAAFDVGLGCSGYPYGMWLAAMMLQGGGMRRVLVLHGETPTRFSDQSDRSVSLLFGDAGSATALESTGLTEPTWHYALHSDGGGYNSMIIQSGGFRNRFEQDRHKHSVSMNGALIFNFTIKRVPTLIDETLKAASVGTDDIDYFILHQSNQFIMKHLCVKQSLPAEKVPIILRHFGNTGGASIPLAMTQGHLMRPRDRSLRLMLLGYGVGLSWGSALVDLDSNAILDSLELDNTSQVLT</sequence>
<dbReference type="STRING" id="1742972.COMA1_30095"/>
<reference evidence="5 6" key="1">
    <citation type="submission" date="2015-10" db="EMBL/GenBank/DDBJ databases">
        <authorList>
            <person name="Gilbert D.G."/>
        </authorList>
    </citation>
    <scope>NUCLEOTIDE SEQUENCE [LARGE SCALE GENOMIC DNA]</scope>
    <source>
        <strain evidence="5">COMA1</strain>
    </source>
</reference>
<dbReference type="EMBL" id="CZQA01000009">
    <property type="protein sequence ID" value="CUS36513.1"/>
    <property type="molecule type" value="Genomic_DNA"/>
</dbReference>
<evidence type="ECO:0000259" key="3">
    <source>
        <dbReference type="Pfam" id="PF08541"/>
    </source>
</evidence>